<evidence type="ECO:0000313" key="2">
    <source>
        <dbReference type="EMBL" id="CAK9072761.1"/>
    </source>
</evidence>
<name>A0ABP0P9N2_9DINO</name>
<protein>
    <submittedName>
        <fullName evidence="2">Uncharacterized protein</fullName>
    </submittedName>
</protein>
<feature type="region of interest" description="Disordered" evidence="1">
    <location>
        <begin position="220"/>
        <end position="242"/>
    </location>
</feature>
<proteinExistence type="predicted"/>
<comment type="caution">
    <text evidence="2">The sequence shown here is derived from an EMBL/GenBank/DDBJ whole genome shotgun (WGS) entry which is preliminary data.</text>
</comment>
<reference evidence="2 3" key="1">
    <citation type="submission" date="2024-02" db="EMBL/GenBank/DDBJ databases">
        <authorList>
            <person name="Chen Y."/>
            <person name="Shah S."/>
            <person name="Dougan E. K."/>
            <person name="Thang M."/>
            <person name="Chan C."/>
        </authorList>
    </citation>
    <scope>NUCLEOTIDE SEQUENCE [LARGE SCALE GENOMIC DNA]</scope>
</reference>
<feature type="compositionally biased region" description="Polar residues" evidence="1">
    <location>
        <begin position="226"/>
        <end position="242"/>
    </location>
</feature>
<sequence length="242" mass="26669">MSLVDPAWTTGSDFGLPPSKRGLITTGGTIEQARTWASEQWATSRLATAVGEAAELMPERWTLEDEGAFAGRNGIPEAPGQHSTPAALTPEIHHPERYILMRSELLERLLRPNEVAAKKFEAQGAKAVAQAQVQGCGQTIHSEENMLDVDISTMSPQEKAQYVDALFRQWDPTPDSLRMLTNELKNMGYLQGYGAFSTPSPSFPRQAFYRNGRWKEEAYHHHRAQAASSQGWSATSSPSGAR</sequence>
<organism evidence="2 3">
    <name type="scientific">Durusdinium trenchii</name>
    <dbReference type="NCBI Taxonomy" id="1381693"/>
    <lineage>
        <taxon>Eukaryota</taxon>
        <taxon>Sar</taxon>
        <taxon>Alveolata</taxon>
        <taxon>Dinophyceae</taxon>
        <taxon>Suessiales</taxon>
        <taxon>Symbiodiniaceae</taxon>
        <taxon>Durusdinium</taxon>
    </lineage>
</organism>
<accession>A0ABP0P9N2</accession>
<keyword evidence="3" id="KW-1185">Reference proteome</keyword>
<dbReference type="Proteomes" id="UP001642484">
    <property type="component" value="Unassembled WGS sequence"/>
</dbReference>
<evidence type="ECO:0000313" key="3">
    <source>
        <dbReference type="Proteomes" id="UP001642484"/>
    </source>
</evidence>
<evidence type="ECO:0000256" key="1">
    <source>
        <dbReference type="SAM" id="MobiDB-lite"/>
    </source>
</evidence>
<dbReference type="EMBL" id="CAXAMN010022806">
    <property type="protein sequence ID" value="CAK9072761.1"/>
    <property type="molecule type" value="Genomic_DNA"/>
</dbReference>
<gene>
    <name evidence="2" type="ORF">CCMP2556_LOCUS35802</name>
</gene>